<comment type="caution">
    <text evidence="1">The sequence shown here is derived from an EMBL/GenBank/DDBJ whole genome shotgun (WGS) entry which is preliminary data.</text>
</comment>
<evidence type="ECO:0000313" key="2">
    <source>
        <dbReference type="Proteomes" id="UP000226079"/>
    </source>
</evidence>
<dbReference type="RefSeq" id="WP_098461006.1">
    <property type="nucleotide sequence ID" value="NZ_PDJC01000001.1"/>
</dbReference>
<accession>A0A2A9CTY2</accession>
<dbReference type="OrthoDB" id="3214648at2"/>
<name>A0A2A9CTY2_9ACTN</name>
<proteinExistence type="predicted"/>
<evidence type="ECO:0000313" key="1">
    <source>
        <dbReference type="EMBL" id="PFG17591.1"/>
    </source>
</evidence>
<reference evidence="1 2" key="1">
    <citation type="submission" date="2017-10" db="EMBL/GenBank/DDBJ databases">
        <title>Sequencing the genomes of 1000 actinobacteria strains.</title>
        <authorList>
            <person name="Klenk H.-P."/>
        </authorList>
    </citation>
    <scope>NUCLEOTIDE SEQUENCE [LARGE SCALE GENOMIC DNA]</scope>
    <source>
        <strain evidence="1 2">DSM 15597</strain>
    </source>
</reference>
<dbReference type="Proteomes" id="UP000226079">
    <property type="component" value="Unassembled WGS sequence"/>
</dbReference>
<organism evidence="1 2">
    <name type="scientific">Propionicimonas paludicola</name>
    <dbReference type="NCBI Taxonomy" id="185243"/>
    <lineage>
        <taxon>Bacteria</taxon>
        <taxon>Bacillati</taxon>
        <taxon>Actinomycetota</taxon>
        <taxon>Actinomycetes</taxon>
        <taxon>Propionibacteriales</taxon>
        <taxon>Nocardioidaceae</taxon>
        <taxon>Propionicimonas</taxon>
    </lineage>
</organism>
<gene>
    <name evidence="1" type="ORF">ATK74_2164</name>
</gene>
<sequence length="65" mass="7324">MAYSWALFPEPIDDAGLNLNVDFADQSAAETWLTEHYLELDDLGVREVSLYEEGRLVYGPMSLDA</sequence>
<dbReference type="EMBL" id="PDJC01000001">
    <property type="protein sequence ID" value="PFG17591.1"/>
    <property type="molecule type" value="Genomic_DNA"/>
</dbReference>
<protein>
    <submittedName>
        <fullName evidence="1">Uncharacterized protein</fullName>
    </submittedName>
</protein>
<keyword evidence="2" id="KW-1185">Reference proteome</keyword>
<dbReference type="AlphaFoldDB" id="A0A2A9CTY2"/>